<evidence type="ECO:0000313" key="1">
    <source>
        <dbReference type="EMBL" id="OGZ68441.1"/>
    </source>
</evidence>
<name>A0A1G2I1W6_9BACT</name>
<reference evidence="1 2" key="1">
    <citation type="journal article" date="2016" name="Nat. Commun.">
        <title>Thousands of microbial genomes shed light on interconnected biogeochemical processes in an aquifer system.</title>
        <authorList>
            <person name="Anantharaman K."/>
            <person name="Brown C.T."/>
            <person name="Hug L.A."/>
            <person name="Sharon I."/>
            <person name="Castelle C.J."/>
            <person name="Probst A.J."/>
            <person name="Thomas B.C."/>
            <person name="Singh A."/>
            <person name="Wilkins M.J."/>
            <person name="Karaoz U."/>
            <person name="Brodie E.L."/>
            <person name="Williams K.H."/>
            <person name="Hubbard S.S."/>
            <person name="Banfield J.F."/>
        </authorList>
    </citation>
    <scope>NUCLEOTIDE SEQUENCE [LARGE SCALE GENOMIC DNA]</scope>
</reference>
<organism evidence="1 2">
    <name type="scientific">Candidatus Staskawiczbacteria bacterium RIFCSPHIGHO2_02_FULL_42_22</name>
    <dbReference type="NCBI Taxonomy" id="1802207"/>
    <lineage>
        <taxon>Bacteria</taxon>
        <taxon>Candidatus Staskawicziibacteriota</taxon>
    </lineage>
</organism>
<protein>
    <submittedName>
        <fullName evidence="1">Uncharacterized protein</fullName>
    </submittedName>
</protein>
<sequence>MGFVFSGVYPRGHTGRHRPLVEVTVSGQGNWPHKRFWESTYMKISPAMANSSLPHFRGIFRKIFPKWENPSG</sequence>
<gene>
    <name evidence="1" type="ORF">A3D44_00670</name>
</gene>
<proteinExistence type="predicted"/>
<accession>A0A1G2I1W6</accession>
<dbReference type="STRING" id="1802207.A3D44_00670"/>
<dbReference type="EMBL" id="MHOT01000022">
    <property type="protein sequence ID" value="OGZ68441.1"/>
    <property type="molecule type" value="Genomic_DNA"/>
</dbReference>
<evidence type="ECO:0000313" key="2">
    <source>
        <dbReference type="Proteomes" id="UP000178820"/>
    </source>
</evidence>
<comment type="caution">
    <text evidence="1">The sequence shown here is derived from an EMBL/GenBank/DDBJ whole genome shotgun (WGS) entry which is preliminary data.</text>
</comment>
<dbReference type="Proteomes" id="UP000178820">
    <property type="component" value="Unassembled WGS sequence"/>
</dbReference>
<dbReference type="AlphaFoldDB" id="A0A1G2I1W6"/>